<dbReference type="InterPro" id="IPR036388">
    <property type="entry name" value="WH-like_DNA-bd_sf"/>
</dbReference>
<evidence type="ECO:0000313" key="6">
    <source>
        <dbReference type="Proteomes" id="UP000476176"/>
    </source>
</evidence>
<keyword evidence="1" id="KW-0238">DNA-binding</keyword>
<evidence type="ECO:0000313" key="7">
    <source>
        <dbReference type="Proteomes" id="UP000488956"/>
    </source>
</evidence>
<evidence type="ECO:0000313" key="4">
    <source>
        <dbReference type="EMBL" id="KAE9106986.1"/>
    </source>
</evidence>
<proteinExistence type="predicted"/>
<evidence type="ECO:0000259" key="3">
    <source>
        <dbReference type="PROSITE" id="PS51253"/>
    </source>
</evidence>
<dbReference type="SUPFAM" id="SSF46689">
    <property type="entry name" value="Homeodomain-like"/>
    <property type="match status" value="1"/>
</dbReference>
<feature type="domain" description="HTH CENPB-type" evidence="3">
    <location>
        <begin position="57"/>
        <end position="126"/>
    </location>
</feature>
<evidence type="ECO:0000256" key="2">
    <source>
        <dbReference type="SAM" id="MobiDB-lite"/>
    </source>
</evidence>
<dbReference type="EMBL" id="QXFX01000693">
    <property type="protein sequence ID" value="KAE9106986.1"/>
    <property type="molecule type" value="Genomic_DNA"/>
</dbReference>
<reference evidence="6 7" key="1">
    <citation type="submission" date="2018-09" db="EMBL/GenBank/DDBJ databases">
        <title>Genomic investigation of the strawberry pathogen Phytophthora fragariae indicates pathogenicity is determined by transcriptional variation in three key races.</title>
        <authorList>
            <person name="Adams T.M."/>
            <person name="Armitage A.D."/>
            <person name="Sobczyk M.K."/>
            <person name="Bates H.J."/>
            <person name="Dunwell J.M."/>
            <person name="Nellist C.F."/>
            <person name="Harrison R.J."/>
        </authorList>
    </citation>
    <scope>NUCLEOTIDE SEQUENCE [LARGE SCALE GENOMIC DNA]</scope>
    <source>
        <strain evidence="5 6">BC-23</strain>
        <strain evidence="4 7">ONT-3</strain>
    </source>
</reference>
<gene>
    <name evidence="5" type="ORF">PF004_g12035</name>
    <name evidence="4" type="ORF">PF010_g12436</name>
</gene>
<dbReference type="GO" id="GO:0006313">
    <property type="term" value="P:DNA transposition"/>
    <property type="evidence" value="ECO:0007669"/>
    <property type="project" value="InterPro"/>
</dbReference>
<dbReference type="PANTHER" id="PTHR19303">
    <property type="entry name" value="TRANSPOSON"/>
    <property type="match status" value="1"/>
</dbReference>
<accession>A0A6G0NW76</accession>
<dbReference type="GO" id="GO:0005634">
    <property type="term" value="C:nucleus"/>
    <property type="evidence" value="ECO:0007669"/>
    <property type="project" value="TreeGrafter"/>
</dbReference>
<organism evidence="5 6">
    <name type="scientific">Phytophthora fragariae</name>
    <dbReference type="NCBI Taxonomy" id="53985"/>
    <lineage>
        <taxon>Eukaryota</taxon>
        <taxon>Sar</taxon>
        <taxon>Stramenopiles</taxon>
        <taxon>Oomycota</taxon>
        <taxon>Peronosporomycetes</taxon>
        <taxon>Peronosporales</taxon>
        <taxon>Peronosporaceae</taxon>
        <taxon>Phytophthora</taxon>
    </lineage>
</organism>
<dbReference type="Proteomes" id="UP000488956">
    <property type="component" value="Unassembled WGS sequence"/>
</dbReference>
<dbReference type="Proteomes" id="UP000476176">
    <property type="component" value="Unassembled WGS sequence"/>
</dbReference>
<dbReference type="Gene3D" id="1.10.10.10">
    <property type="entry name" value="Winged helix-like DNA-binding domain superfamily/Winged helix DNA-binding domain"/>
    <property type="match status" value="1"/>
</dbReference>
<dbReference type="Pfam" id="PF03221">
    <property type="entry name" value="HTH_Tnp_Tc5"/>
    <property type="match status" value="1"/>
</dbReference>
<dbReference type="InterPro" id="IPR050863">
    <property type="entry name" value="CenT-Element_Derived"/>
</dbReference>
<dbReference type="AlphaFoldDB" id="A0A6G0NW76"/>
<feature type="region of interest" description="Disordered" evidence="2">
    <location>
        <begin position="1"/>
        <end position="37"/>
    </location>
</feature>
<dbReference type="EMBL" id="QXGC01000676">
    <property type="protein sequence ID" value="KAE9225007.1"/>
    <property type="molecule type" value="Genomic_DNA"/>
</dbReference>
<dbReference type="PANTHER" id="PTHR19303:SF57">
    <property type="entry name" value="HTH CENPB-TYPE DOMAIN-CONTAINING PROTEIN"/>
    <property type="match status" value="1"/>
</dbReference>
<dbReference type="PROSITE" id="PS51253">
    <property type="entry name" value="HTH_CENPB"/>
    <property type="match status" value="1"/>
</dbReference>
<dbReference type="GO" id="GO:0004803">
    <property type="term" value="F:transposase activity"/>
    <property type="evidence" value="ECO:0007669"/>
    <property type="project" value="InterPro"/>
</dbReference>
<protein>
    <recommendedName>
        <fullName evidence="3">HTH CENPB-type domain-containing protein</fullName>
    </recommendedName>
</protein>
<dbReference type="InterPro" id="IPR002514">
    <property type="entry name" value="Transposase_8"/>
</dbReference>
<dbReference type="InterPro" id="IPR009057">
    <property type="entry name" value="Homeodomain-like_sf"/>
</dbReference>
<comment type="caution">
    <text evidence="5">The sequence shown here is derived from an EMBL/GenBank/DDBJ whole genome shotgun (WGS) entry which is preliminary data.</text>
</comment>
<dbReference type="GO" id="GO:0003677">
    <property type="term" value="F:DNA binding"/>
    <property type="evidence" value="ECO:0007669"/>
    <property type="project" value="UniProtKB-KW"/>
</dbReference>
<dbReference type="InterPro" id="IPR006600">
    <property type="entry name" value="HTH_CenpB_DNA-bd_dom"/>
</dbReference>
<name>A0A6G0NW76_9STRA</name>
<evidence type="ECO:0000313" key="5">
    <source>
        <dbReference type="EMBL" id="KAE9225007.1"/>
    </source>
</evidence>
<evidence type="ECO:0000256" key="1">
    <source>
        <dbReference type="ARBA" id="ARBA00023125"/>
    </source>
</evidence>
<sequence>MTKTRKSYSGSQKREAVQAVQGGASTEEVGKSRGIPARTLNRWVKKASENEGDLEIKRRGPPIRLPKEAEECIFQWVVARQMMGVPVGRQATIRKASEITTLMDGKGVGDGWYRGFLSRYPELGNRRSQAVTKDRNAVTGDDITALFWSVAKVVIEHNMDASRIFNVDETAFESGRKSTCVIAFRGSRNVWHTDPTISFHLSIVACASAGGFLVPPAFHPPCQTC</sequence>
<dbReference type="Pfam" id="PF01527">
    <property type="entry name" value="HTH_Tnp_1"/>
    <property type="match status" value="1"/>
</dbReference>